<dbReference type="Proteomes" id="UP000237466">
    <property type="component" value="Unassembled WGS sequence"/>
</dbReference>
<keyword evidence="6" id="KW-0472">Membrane</keyword>
<dbReference type="SMART" id="SM00304">
    <property type="entry name" value="HAMP"/>
    <property type="match status" value="1"/>
</dbReference>
<feature type="domain" description="HAMP" evidence="9">
    <location>
        <begin position="218"/>
        <end position="270"/>
    </location>
</feature>
<sequence length="547" mass="59420">MRRFLNTLSIKAQVLVPVAFTIVLLLGGVTLGANNLKHAFERVTISTEQLIVHKGELGEIVDNMYGMRIKAIYSLFRPDDLTTLIPVLSDKQNEIRLLLNAIETVPGLKNEVEQMRKALNHYVDYSRDVMLPLLKVKHGESYLSSDFQQQYDVAMTAYRKAGEEMVKAIDVLSQKLNQIAIEDVKDNGNQHNATLTFSVFAMLGILVIAALISMVLAHMIVKPIRSLQTTMQAVAKGDLLVEAQAEGKNEVAQLAQDVNTTIHQLRNTVDALVRISVDVASASTELAAVMTQSSVNSDQEKNEVEQVASAVSQLESTAADVTANAVKADTASSQANQLAKHTLSMFEQNNRANDKMAEQLNQAAGVVTSLKVQSEQIGKVIEVIQSISEQTNLLALNAAIEAARAGESGRGFAVVADEVRMLAARTQDSTKEIQAIIEELQTQSGRANESMNSSLETLASNQTLAGEVSQSLSEISHSIEELTLISAQVATASEEQNQVTKDINQNLSNIYELVSQNVTGITQAAAASQELSSLAENQKEQLGYFKV</sequence>
<dbReference type="GO" id="GO:0007165">
    <property type="term" value="P:signal transduction"/>
    <property type="evidence" value="ECO:0007669"/>
    <property type="project" value="UniProtKB-KW"/>
</dbReference>
<proteinExistence type="inferred from homology"/>
<dbReference type="AlphaFoldDB" id="A0A2S3R081"/>
<keyword evidence="2" id="KW-1003">Cell membrane</keyword>
<dbReference type="PROSITE" id="PS50192">
    <property type="entry name" value="T_SNARE"/>
    <property type="match status" value="1"/>
</dbReference>
<dbReference type="InterPro" id="IPR003660">
    <property type="entry name" value="HAMP_dom"/>
</dbReference>
<evidence type="ECO:0000256" key="1">
    <source>
        <dbReference type="ARBA" id="ARBA00004429"/>
    </source>
</evidence>
<keyword evidence="2" id="KW-0997">Cell inner membrane</keyword>
<organism evidence="10 11">
    <name type="scientific">Vibrio vulnificus</name>
    <dbReference type="NCBI Taxonomy" id="672"/>
    <lineage>
        <taxon>Bacteria</taxon>
        <taxon>Pseudomonadati</taxon>
        <taxon>Pseudomonadota</taxon>
        <taxon>Gammaproteobacteria</taxon>
        <taxon>Vibrionales</taxon>
        <taxon>Vibrionaceae</taxon>
        <taxon>Vibrio</taxon>
    </lineage>
</organism>
<comment type="similarity">
    <text evidence="4">Belongs to the methyl-accepting chemotaxis (MCP) protein family.</text>
</comment>
<dbReference type="Pfam" id="PF00015">
    <property type="entry name" value="MCPsignal"/>
    <property type="match status" value="1"/>
</dbReference>
<dbReference type="SUPFAM" id="SSF58104">
    <property type="entry name" value="Methyl-accepting chemotaxis protein (MCP) signaling domain"/>
    <property type="match status" value="1"/>
</dbReference>
<dbReference type="RefSeq" id="WP_103200789.1">
    <property type="nucleotide sequence ID" value="NZ_JASMUA010000010.1"/>
</dbReference>
<evidence type="ECO:0000259" key="7">
    <source>
        <dbReference type="PROSITE" id="PS50111"/>
    </source>
</evidence>
<feature type="domain" description="T-SNARE coiled-coil homology" evidence="8">
    <location>
        <begin position="462"/>
        <end position="524"/>
    </location>
</feature>
<keyword evidence="3 5" id="KW-0807">Transducer</keyword>
<protein>
    <submittedName>
        <fullName evidence="10">Methyl-accepting chemotaxis protein</fullName>
    </submittedName>
</protein>
<evidence type="ECO:0000259" key="9">
    <source>
        <dbReference type="PROSITE" id="PS50885"/>
    </source>
</evidence>
<gene>
    <name evidence="10" type="ORF">CRN52_16575</name>
</gene>
<evidence type="ECO:0000259" key="8">
    <source>
        <dbReference type="PROSITE" id="PS50192"/>
    </source>
</evidence>
<dbReference type="GO" id="GO:0006935">
    <property type="term" value="P:chemotaxis"/>
    <property type="evidence" value="ECO:0007669"/>
    <property type="project" value="UniProtKB-ARBA"/>
</dbReference>
<evidence type="ECO:0000256" key="6">
    <source>
        <dbReference type="SAM" id="Phobius"/>
    </source>
</evidence>
<evidence type="ECO:0000313" key="10">
    <source>
        <dbReference type="EMBL" id="POB45588.1"/>
    </source>
</evidence>
<dbReference type="SMART" id="SM00283">
    <property type="entry name" value="MA"/>
    <property type="match status" value="1"/>
</dbReference>
<dbReference type="CDD" id="cd11386">
    <property type="entry name" value="MCP_signal"/>
    <property type="match status" value="1"/>
</dbReference>
<name>A0A2S3R081_VIBVL</name>
<dbReference type="FunFam" id="1.10.287.950:FF:000001">
    <property type="entry name" value="Methyl-accepting chemotaxis sensory transducer"/>
    <property type="match status" value="1"/>
</dbReference>
<dbReference type="InterPro" id="IPR000727">
    <property type="entry name" value="T_SNARE_dom"/>
</dbReference>
<evidence type="ECO:0000313" key="11">
    <source>
        <dbReference type="Proteomes" id="UP000237466"/>
    </source>
</evidence>
<dbReference type="PANTHER" id="PTHR32089">
    <property type="entry name" value="METHYL-ACCEPTING CHEMOTAXIS PROTEIN MCPB"/>
    <property type="match status" value="1"/>
</dbReference>
<dbReference type="Pfam" id="PF00672">
    <property type="entry name" value="HAMP"/>
    <property type="match status" value="1"/>
</dbReference>
<comment type="caution">
    <text evidence="10">The sequence shown here is derived from an EMBL/GenBank/DDBJ whole genome shotgun (WGS) entry which is preliminary data.</text>
</comment>
<evidence type="ECO:0000256" key="4">
    <source>
        <dbReference type="ARBA" id="ARBA00029447"/>
    </source>
</evidence>
<evidence type="ECO:0000256" key="3">
    <source>
        <dbReference type="ARBA" id="ARBA00023224"/>
    </source>
</evidence>
<accession>A0A2S3R081</accession>
<keyword evidence="6" id="KW-0812">Transmembrane</keyword>
<evidence type="ECO:0000256" key="2">
    <source>
        <dbReference type="ARBA" id="ARBA00022519"/>
    </source>
</evidence>
<evidence type="ECO:0000256" key="5">
    <source>
        <dbReference type="PROSITE-ProRule" id="PRU00284"/>
    </source>
</evidence>
<comment type="subcellular location">
    <subcellularLocation>
        <location evidence="1">Cell inner membrane</location>
        <topology evidence="1">Multi-pass membrane protein</topology>
    </subcellularLocation>
</comment>
<dbReference type="PROSITE" id="PS50885">
    <property type="entry name" value="HAMP"/>
    <property type="match status" value="1"/>
</dbReference>
<dbReference type="PROSITE" id="PS50111">
    <property type="entry name" value="CHEMOTAXIS_TRANSDUC_2"/>
    <property type="match status" value="1"/>
</dbReference>
<keyword evidence="6" id="KW-1133">Transmembrane helix</keyword>
<dbReference type="EMBL" id="PDGH01000113">
    <property type="protein sequence ID" value="POB45588.1"/>
    <property type="molecule type" value="Genomic_DNA"/>
</dbReference>
<dbReference type="PANTHER" id="PTHR32089:SF33">
    <property type="entry name" value="TOXIN COREGULATED PILUS BIOSYNTHESIS PROTEIN I"/>
    <property type="match status" value="1"/>
</dbReference>
<feature type="transmembrane region" description="Helical" evidence="6">
    <location>
        <begin position="195"/>
        <end position="221"/>
    </location>
</feature>
<dbReference type="Gene3D" id="1.10.287.950">
    <property type="entry name" value="Methyl-accepting chemotaxis protein"/>
    <property type="match status" value="1"/>
</dbReference>
<feature type="domain" description="Methyl-accepting transducer" evidence="7">
    <location>
        <begin position="275"/>
        <end position="511"/>
    </location>
</feature>
<dbReference type="InterPro" id="IPR004089">
    <property type="entry name" value="MCPsignal_dom"/>
</dbReference>
<reference evidence="10 11" key="1">
    <citation type="journal article" date="2018" name="Front. Microbiol.">
        <title>Phylogeny of Vibrio vulnificus from the Analysis of the Core-Genome: Implications for Intra-Species Taxonomy.</title>
        <authorList>
            <person name="Roig F.J."/>
            <person name="Gonzalez-Candelas F."/>
            <person name="Sanjuan E."/>
            <person name="Fouz B."/>
            <person name="Feil E.J."/>
            <person name="Llorens C."/>
            <person name="Baker-Austin C."/>
            <person name="Oliver J.D."/>
            <person name="Danin-Poleg Y."/>
            <person name="Gibas C.J."/>
            <person name="Kashi Y."/>
            <person name="Gulig P.A."/>
            <person name="Morrison S.S."/>
            <person name="Amaro C."/>
        </authorList>
    </citation>
    <scope>NUCLEOTIDE SEQUENCE [LARGE SCALE GENOMIC DNA]</scope>
    <source>
        <strain evidence="10 11">CECT4608</strain>
    </source>
</reference>
<dbReference type="GO" id="GO:0005886">
    <property type="term" value="C:plasma membrane"/>
    <property type="evidence" value="ECO:0007669"/>
    <property type="project" value="UniProtKB-SubCell"/>
</dbReference>
<dbReference type="CDD" id="cd06225">
    <property type="entry name" value="HAMP"/>
    <property type="match status" value="1"/>
</dbReference>